<dbReference type="InterPro" id="IPR051205">
    <property type="entry name" value="UbiH/COQ6_monooxygenase"/>
</dbReference>
<evidence type="ECO:0000256" key="5">
    <source>
        <dbReference type="ARBA" id="ARBA00022827"/>
    </source>
</evidence>
<dbReference type="InterPro" id="IPR018168">
    <property type="entry name" value="Ubi_Hdrlase_CS"/>
</dbReference>
<dbReference type="NCBIfam" id="TIGR01988">
    <property type="entry name" value="Ubi-OHases"/>
    <property type="match status" value="1"/>
</dbReference>
<accession>A0A2K9AAV5</accession>
<evidence type="ECO:0000256" key="7">
    <source>
        <dbReference type="ARBA" id="ARBA00023033"/>
    </source>
</evidence>
<dbReference type="Pfam" id="PF01494">
    <property type="entry name" value="FAD_binding_3"/>
    <property type="match status" value="1"/>
</dbReference>
<dbReference type="UniPathway" id="UPA00232"/>
<dbReference type="AlphaFoldDB" id="A0A2K9AAV5"/>
<dbReference type="PROSITE" id="PS01304">
    <property type="entry name" value="UBIH"/>
    <property type="match status" value="1"/>
</dbReference>
<dbReference type="InterPro" id="IPR002938">
    <property type="entry name" value="FAD-bd"/>
</dbReference>
<dbReference type="PANTHER" id="PTHR43876:SF8">
    <property type="entry name" value="2-OCTAPRENYL-6-METHOXYPHENOL HYDROXYLASE"/>
    <property type="match status" value="1"/>
</dbReference>
<dbReference type="GO" id="GO:0071949">
    <property type="term" value="F:FAD binding"/>
    <property type="evidence" value="ECO:0007669"/>
    <property type="project" value="InterPro"/>
</dbReference>
<evidence type="ECO:0000256" key="1">
    <source>
        <dbReference type="ARBA" id="ARBA00001974"/>
    </source>
</evidence>
<dbReference type="PRINTS" id="PR00420">
    <property type="entry name" value="RNGMNOXGNASE"/>
</dbReference>
<dbReference type="NCBIfam" id="NF004356">
    <property type="entry name" value="PRK05732.1"/>
    <property type="match status" value="1"/>
</dbReference>
<reference evidence="8 9" key="1">
    <citation type="submission" date="2017-12" db="EMBL/GenBank/DDBJ databases">
        <title>Kangiella profundi FT102 completed genome.</title>
        <authorList>
            <person name="Xu J."/>
            <person name="Wang J."/>
            <person name="Lu Y."/>
        </authorList>
    </citation>
    <scope>NUCLEOTIDE SEQUENCE [LARGE SCALE GENOMIC DNA]</scope>
    <source>
        <strain evidence="8 9">FT102</strain>
    </source>
</reference>
<gene>
    <name evidence="8" type="ORF">CW740_11555</name>
</gene>
<keyword evidence="6" id="KW-0560">Oxidoreductase</keyword>
<dbReference type="RefSeq" id="WP_106647642.1">
    <property type="nucleotide sequence ID" value="NZ_BMGO01000001.1"/>
</dbReference>
<proteinExistence type="inferred from homology"/>
<dbReference type="OrthoDB" id="9769565at2"/>
<evidence type="ECO:0000256" key="6">
    <source>
        <dbReference type="ARBA" id="ARBA00023002"/>
    </source>
</evidence>
<dbReference type="KEGG" id="kpd:CW740_11555"/>
<protein>
    <submittedName>
        <fullName evidence="8">2-octaprenyl-6-methoxyphenyl hydroxylase</fullName>
    </submittedName>
</protein>
<dbReference type="SUPFAM" id="SSF51905">
    <property type="entry name" value="FAD/NAD(P)-binding domain"/>
    <property type="match status" value="1"/>
</dbReference>
<sequence length="412" mass="44536">MKTYPVVIIGGGMAGASLALALANAGIKNAVFEAIAPETNEQPGFDDRTVALSAASLNILKKLGLDKDLYSVAAPIKTIHVSDQGHCGFARIDAAECGVPALGAVIENWQLGQALNQAISNQSLIEYHAPAKVVDIQQSADEATLRIELNGETEEVKAGLVVLADGARSPLRQQLHIDAQINDYLKSAIVCNLTTQLPHQNCAYERFTQDGPLALLPLTKNRMALVWSKPTKEANELVALDEAEFAAKLEEAFGARLGKITKVGSRKSFPLIQLKAETLFRGRCVLIGNAAQSLHPIAGQGFNLGLRDVADLTELLATAKSSIVDDEQALMKTVGSYQLLRQYQQKRHPDREQTLWVTESLARLFSNSWLPLSISRNLLLKAMDTAPVAKGLFASQAMGFGFNNSQMASHEE</sequence>
<dbReference type="NCBIfam" id="TIGR01984">
    <property type="entry name" value="UbiH"/>
    <property type="match status" value="1"/>
</dbReference>
<dbReference type="GO" id="GO:0006744">
    <property type="term" value="P:ubiquinone biosynthetic process"/>
    <property type="evidence" value="ECO:0007669"/>
    <property type="project" value="UniProtKB-UniPathway"/>
</dbReference>
<comment type="similarity">
    <text evidence="3">Belongs to the UbiH/COQ6 family.</text>
</comment>
<dbReference type="EMBL" id="CP025120">
    <property type="protein sequence ID" value="AUD79850.1"/>
    <property type="molecule type" value="Genomic_DNA"/>
</dbReference>
<organism evidence="8 9">
    <name type="scientific">Kangiella profundi</name>
    <dbReference type="NCBI Taxonomy" id="1561924"/>
    <lineage>
        <taxon>Bacteria</taxon>
        <taxon>Pseudomonadati</taxon>
        <taxon>Pseudomonadota</taxon>
        <taxon>Gammaproteobacteria</taxon>
        <taxon>Kangiellales</taxon>
        <taxon>Kangiellaceae</taxon>
        <taxon>Kangiella</taxon>
    </lineage>
</organism>
<evidence type="ECO:0000256" key="4">
    <source>
        <dbReference type="ARBA" id="ARBA00022630"/>
    </source>
</evidence>
<comment type="cofactor">
    <cofactor evidence="1">
        <name>FAD</name>
        <dbReference type="ChEBI" id="CHEBI:57692"/>
    </cofactor>
</comment>
<evidence type="ECO:0000313" key="8">
    <source>
        <dbReference type="EMBL" id="AUD79850.1"/>
    </source>
</evidence>
<keyword evidence="5" id="KW-0274">FAD</keyword>
<dbReference type="Proteomes" id="UP000232693">
    <property type="component" value="Chromosome"/>
</dbReference>
<evidence type="ECO:0000256" key="2">
    <source>
        <dbReference type="ARBA" id="ARBA00004749"/>
    </source>
</evidence>
<evidence type="ECO:0000313" key="9">
    <source>
        <dbReference type="Proteomes" id="UP000232693"/>
    </source>
</evidence>
<dbReference type="InterPro" id="IPR011295">
    <property type="entry name" value="UbiH"/>
</dbReference>
<dbReference type="InterPro" id="IPR010971">
    <property type="entry name" value="UbiH/COQ6"/>
</dbReference>
<keyword evidence="9" id="KW-1185">Reference proteome</keyword>
<evidence type="ECO:0000256" key="3">
    <source>
        <dbReference type="ARBA" id="ARBA00005349"/>
    </source>
</evidence>
<dbReference type="Gene3D" id="3.50.50.60">
    <property type="entry name" value="FAD/NAD(P)-binding domain"/>
    <property type="match status" value="2"/>
</dbReference>
<keyword evidence="4" id="KW-0285">Flavoprotein</keyword>
<name>A0A2K9AAV5_9GAMM</name>
<dbReference type="InterPro" id="IPR036188">
    <property type="entry name" value="FAD/NAD-bd_sf"/>
</dbReference>
<keyword evidence="7" id="KW-0503">Monooxygenase</keyword>
<dbReference type="GO" id="GO:0008681">
    <property type="term" value="F:2-octaprenyl-6-methoxyphenol hydroxylase activity"/>
    <property type="evidence" value="ECO:0007669"/>
    <property type="project" value="InterPro"/>
</dbReference>
<dbReference type="PANTHER" id="PTHR43876">
    <property type="entry name" value="UBIQUINONE BIOSYNTHESIS MONOOXYGENASE COQ6, MITOCHONDRIAL"/>
    <property type="match status" value="1"/>
</dbReference>
<comment type="pathway">
    <text evidence="2">Cofactor biosynthesis; ubiquinone biosynthesis.</text>
</comment>